<organism evidence="5 6">
    <name type="scientific">Paenibacillus hunanensis</name>
    <dbReference type="NCBI Taxonomy" id="539262"/>
    <lineage>
        <taxon>Bacteria</taxon>
        <taxon>Bacillati</taxon>
        <taxon>Bacillota</taxon>
        <taxon>Bacilli</taxon>
        <taxon>Bacillales</taxon>
        <taxon>Paenibacillaceae</taxon>
        <taxon>Paenibacillus</taxon>
    </lineage>
</organism>
<comment type="pathway">
    <text evidence="4">Sulfur metabolism; glutathione metabolism.</text>
</comment>
<dbReference type="EC" id="2.3.2.2" evidence="4"/>
<dbReference type="SUPFAM" id="SSF56235">
    <property type="entry name" value="N-terminal nucleophile aminohydrolases (Ntn hydrolases)"/>
    <property type="match status" value="1"/>
</dbReference>
<keyword evidence="4 5" id="KW-0378">Hydrolase</keyword>
<dbReference type="Gene3D" id="1.10.246.130">
    <property type="match status" value="1"/>
</dbReference>
<evidence type="ECO:0000313" key="6">
    <source>
        <dbReference type="Proteomes" id="UP001185028"/>
    </source>
</evidence>
<dbReference type="NCBIfam" id="TIGR00066">
    <property type="entry name" value="g_glut_trans"/>
    <property type="match status" value="1"/>
</dbReference>
<comment type="PTM">
    <text evidence="4">Cleaved by autocatalysis into a large and a small subunit.</text>
</comment>
<dbReference type="PRINTS" id="PR01210">
    <property type="entry name" value="GGTRANSPTASE"/>
</dbReference>
<dbReference type="GO" id="GO:0103068">
    <property type="term" value="F:leukotriene C4 gamma-glutamyl transferase activity"/>
    <property type="evidence" value="ECO:0007669"/>
    <property type="project" value="UniProtKB-EC"/>
</dbReference>
<evidence type="ECO:0000256" key="1">
    <source>
        <dbReference type="ARBA" id="ARBA00001049"/>
    </source>
</evidence>
<name>A0ABU1J3I1_9BACL</name>
<dbReference type="EMBL" id="JAVDQH010000012">
    <property type="protein sequence ID" value="MDR6245127.1"/>
    <property type="molecule type" value="Genomic_DNA"/>
</dbReference>
<reference evidence="5 6" key="1">
    <citation type="submission" date="2023-07" db="EMBL/GenBank/DDBJ databases">
        <title>Genomic Encyclopedia of Type Strains, Phase IV (KMG-IV): sequencing the most valuable type-strain genomes for metagenomic binning, comparative biology and taxonomic classification.</title>
        <authorList>
            <person name="Goeker M."/>
        </authorList>
    </citation>
    <scope>NUCLEOTIDE SEQUENCE [LARGE SCALE GENOMIC DNA]</scope>
    <source>
        <strain evidence="5 6">DSM 22170</strain>
    </source>
</reference>
<dbReference type="InterPro" id="IPR029055">
    <property type="entry name" value="Ntn_hydrolases_N"/>
</dbReference>
<protein>
    <recommendedName>
        <fullName evidence="4">Glutathione hydrolase proenzyme</fullName>
        <ecNumber evidence="4">2.3.2.2</ecNumber>
        <ecNumber evidence="4">3.4.19.13</ecNumber>
    </recommendedName>
    <component>
        <recommendedName>
            <fullName evidence="4">Glutathione hydrolase large chain</fullName>
        </recommendedName>
    </component>
    <component>
        <recommendedName>
            <fullName evidence="4">Glutathione hydrolase small chain</fullName>
        </recommendedName>
    </component>
</protein>
<comment type="catalytic activity">
    <reaction evidence="3 4">
        <text>an N-terminal (5-L-glutamyl)-[peptide] + an alpha-amino acid = 5-L-glutamyl amino acid + an N-terminal L-alpha-aminoacyl-[peptide]</text>
        <dbReference type="Rhea" id="RHEA:23904"/>
        <dbReference type="Rhea" id="RHEA-COMP:9780"/>
        <dbReference type="Rhea" id="RHEA-COMP:9795"/>
        <dbReference type="ChEBI" id="CHEBI:77644"/>
        <dbReference type="ChEBI" id="CHEBI:78597"/>
        <dbReference type="ChEBI" id="CHEBI:78599"/>
        <dbReference type="ChEBI" id="CHEBI:78608"/>
        <dbReference type="EC" id="2.3.2.2"/>
    </reaction>
</comment>
<dbReference type="InterPro" id="IPR052896">
    <property type="entry name" value="GGT-like_enzyme"/>
</dbReference>
<dbReference type="GO" id="GO:0036374">
    <property type="term" value="F:glutathione hydrolase activity"/>
    <property type="evidence" value="ECO:0007669"/>
    <property type="project" value="UniProtKB-EC"/>
</dbReference>
<dbReference type="EC" id="3.4.19.13" evidence="4"/>
<keyword evidence="4 5" id="KW-0012">Acyltransferase</keyword>
<dbReference type="PANTHER" id="PTHR43881">
    <property type="entry name" value="GAMMA-GLUTAMYLTRANSPEPTIDASE (AFU_ORTHOLOGUE AFUA_4G13580)"/>
    <property type="match status" value="1"/>
</dbReference>
<comment type="catalytic activity">
    <reaction evidence="1 4">
        <text>an S-substituted glutathione + H2O = an S-substituted L-cysteinylglycine + L-glutamate</text>
        <dbReference type="Rhea" id="RHEA:59468"/>
        <dbReference type="ChEBI" id="CHEBI:15377"/>
        <dbReference type="ChEBI" id="CHEBI:29985"/>
        <dbReference type="ChEBI" id="CHEBI:90779"/>
        <dbReference type="ChEBI" id="CHEBI:143103"/>
        <dbReference type="EC" id="3.4.19.13"/>
    </reaction>
</comment>
<evidence type="ECO:0000256" key="3">
    <source>
        <dbReference type="ARBA" id="ARBA00047417"/>
    </source>
</evidence>
<comment type="similarity">
    <text evidence="4">Belongs to the gamma-glutamyltransferase family.</text>
</comment>
<comment type="subunit">
    <text evidence="4">This enzyme consists of two polypeptide chains, which are synthesized in precursor form from a single polypeptide.</text>
</comment>
<evidence type="ECO:0000313" key="5">
    <source>
        <dbReference type="EMBL" id="MDR6245127.1"/>
    </source>
</evidence>
<keyword evidence="4 5" id="KW-0808">Transferase</keyword>
<sequence>MLMNIMPQSRKGMVAAPHYLASQTGAFILQSGGNAMDAAVAISAVLGVVYPHMTGVGGDSFFLIHDGKTGTIDAYNGSGRSGIRATASFYTQQGFEKIPQRGPLAAVTVPGMVDAWEAVWKKYGRLAWDQVMAPAIRYAEEGFPASPSLARWTVRDLEWLRQDKYLGATFLRAGQPLEEGELVVQPELANVLRGVASEGRGYFYEGELGQRIGAATARDGSPLVADDFAAHHGEWVKPVSTSYRGHEVYQLPPNTQGFSLLMMLNMLEHTEVSSIARFSPEFYHLMAETVKKAFRDRDRYLTDPAFREIPLEQLLSKAYASQLWHEMQASPQAAEHLSAMMGQDTAYAAVTDDEGNAVSFIQSLYFDFGSAYVPDGCGVILQNRGSFFSLDDRKPNVLEPRKRTFHTLMPGMVLKNGRPYLLLGTQGGEGQPQTQLSILTGVIDYGLTVQQAIALPRWLYGRTWGDVSDTLKIEHRSYEDISSRLEAYGHTVEAVRDYDALMGEAQGILIAEDGTFSGAADPRSDGLAIGI</sequence>
<keyword evidence="4" id="KW-0317">Glutathione biosynthesis</keyword>
<accession>A0ABU1J3I1</accession>
<dbReference type="Gene3D" id="3.60.20.40">
    <property type="match status" value="1"/>
</dbReference>
<comment type="caution">
    <text evidence="5">The sequence shown here is derived from an EMBL/GenBank/DDBJ whole genome shotgun (WGS) entry which is preliminary data.</text>
</comment>
<dbReference type="InterPro" id="IPR000101">
    <property type="entry name" value="GGT_peptidase"/>
</dbReference>
<dbReference type="InterPro" id="IPR043138">
    <property type="entry name" value="GGT_lsub"/>
</dbReference>
<evidence type="ECO:0000256" key="4">
    <source>
        <dbReference type="RuleBase" id="RU368036"/>
    </source>
</evidence>
<proteinExistence type="inferred from homology"/>
<comment type="catalytic activity">
    <reaction evidence="2 4">
        <text>glutathione + H2O = L-cysteinylglycine + L-glutamate</text>
        <dbReference type="Rhea" id="RHEA:28807"/>
        <dbReference type="ChEBI" id="CHEBI:15377"/>
        <dbReference type="ChEBI" id="CHEBI:29985"/>
        <dbReference type="ChEBI" id="CHEBI:57925"/>
        <dbReference type="ChEBI" id="CHEBI:61694"/>
        <dbReference type="EC" id="3.4.19.13"/>
    </reaction>
</comment>
<dbReference type="PANTHER" id="PTHR43881:SF1">
    <property type="entry name" value="GAMMA-GLUTAMYLTRANSPEPTIDASE (AFU_ORTHOLOGUE AFUA_4G13580)"/>
    <property type="match status" value="1"/>
</dbReference>
<dbReference type="Proteomes" id="UP001185028">
    <property type="component" value="Unassembled WGS sequence"/>
</dbReference>
<keyword evidence="6" id="KW-1185">Reference proteome</keyword>
<gene>
    <name evidence="5" type="ORF">JOC58_003026</name>
</gene>
<keyword evidence="4" id="KW-0865">Zymogen</keyword>
<dbReference type="Pfam" id="PF01019">
    <property type="entry name" value="G_glu_transpept"/>
    <property type="match status" value="1"/>
</dbReference>
<evidence type="ECO:0000256" key="2">
    <source>
        <dbReference type="ARBA" id="ARBA00001089"/>
    </source>
</evidence>
<dbReference type="InterPro" id="IPR043137">
    <property type="entry name" value="GGT_ssub_C"/>
</dbReference>